<reference evidence="3 4" key="1">
    <citation type="journal article" date="2019" name="Int. J. Syst. Evol. Microbiol.">
        <title>The Global Catalogue of Microorganisms (GCM) 10K type strain sequencing project: providing services to taxonomists for standard genome sequencing and annotation.</title>
        <authorList>
            <consortium name="The Broad Institute Genomics Platform"/>
            <consortium name="The Broad Institute Genome Sequencing Center for Infectious Disease"/>
            <person name="Wu L."/>
            <person name="Ma J."/>
        </authorList>
    </citation>
    <scope>NUCLEOTIDE SEQUENCE [LARGE SCALE GENOMIC DNA]</scope>
    <source>
        <strain evidence="3 4">XZYJ18</strain>
    </source>
</reference>
<keyword evidence="2" id="KW-1133">Transmembrane helix</keyword>
<gene>
    <name evidence="3" type="ORF">ACFO9K_06825</name>
</gene>
<sequence length="486" mass="54082">MTRKRRLRVVFAVVLAVTALTVGSGYAINSADGTVEDHLDGSGPTDPDARVAPQSDGITVVATDSNSWLGSRGEGPRARAELLALAPNGSILHYDDSHTRYWDVDPVPGTEATVEYGYSDHLTASECPDDWNASEYAVDRETWDEYYAAHSDVGACTRNGYERVNLTTGEVTPVWSQVTPGKPETRYHDVDRINDTHLLVADIYLDRVFVVNAETGRIGWTWNATEAFSPEATGGPYPEDWTHVNDVELLSDGRVMASLRNHDRVVFLNRTSGLVENWTLGNEDDYDTLYEQHNPDYIDASSGGPAVVVGDSENNRVIEYQRENGTWEKSWTWRDARMQWPRDADRLPNGNTLITDSNGNRVFEVNRQGEVVWSVDVAFPYEAERLGTGDESSGGESARRAGVETRTPPLDEQFWILLKNLIPGKYLNGLMYVTPAWMGFPELFASVLFGVVALLWLSTELLWAVVPRVRSSGAGSDLEDRRVEDD</sequence>
<accession>A0ABD5Q1B0</accession>
<evidence type="ECO:0000256" key="1">
    <source>
        <dbReference type="SAM" id="MobiDB-lite"/>
    </source>
</evidence>
<comment type="caution">
    <text evidence="3">The sequence shown here is derived from an EMBL/GenBank/DDBJ whole genome shotgun (WGS) entry which is preliminary data.</text>
</comment>
<proteinExistence type="predicted"/>
<dbReference type="PANTHER" id="PTHR35340:SF5">
    <property type="entry name" value="ASST-DOMAIN-CONTAINING PROTEIN"/>
    <property type="match status" value="1"/>
</dbReference>
<dbReference type="GeneID" id="73047229"/>
<keyword evidence="2" id="KW-0812">Transmembrane</keyword>
<dbReference type="Pfam" id="PF05935">
    <property type="entry name" value="Arylsulfotrans"/>
    <property type="match status" value="1"/>
</dbReference>
<evidence type="ECO:0000256" key="2">
    <source>
        <dbReference type="SAM" id="Phobius"/>
    </source>
</evidence>
<evidence type="ECO:0000313" key="4">
    <source>
        <dbReference type="Proteomes" id="UP001595945"/>
    </source>
</evidence>
<keyword evidence="2" id="KW-0472">Membrane</keyword>
<keyword evidence="4" id="KW-1185">Reference proteome</keyword>
<organism evidence="3 4">
    <name type="scientific">Halorussus aquaticus</name>
    <dbReference type="NCBI Taxonomy" id="2953748"/>
    <lineage>
        <taxon>Archaea</taxon>
        <taxon>Methanobacteriati</taxon>
        <taxon>Methanobacteriota</taxon>
        <taxon>Stenosarchaea group</taxon>
        <taxon>Halobacteria</taxon>
        <taxon>Halobacteriales</taxon>
        <taxon>Haladaptataceae</taxon>
        <taxon>Halorussus</taxon>
    </lineage>
</organism>
<dbReference type="InterPro" id="IPR010262">
    <property type="entry name" value="Arylsulfotransferase_bact"/>
</dbReference>
<dbReference type="EMBL" id="JBHSHT010000001">
    <property type="protein sequence ID" value="MFC4823971.1"/>
    <property type="molecule type" value="Genomic_DNA"/>
</dbReference>
<evidence type="ECO:0000313" key="3">
    <source>
        <dbReference type="EMBL" id="MFC4823971.1"/>
    </source>
</evidence>
<dbReference type="PANTHER" id="PTHR35340">
    <property type="entry name" value="PQQ ENZYME REPEAT PROTEIN-RELATED"/>
    <property type="match status" value="1"/>
</dbReference>
<name>A0ABD5Q1B0_9EURY</name>
<protein>
    <submittedName>
        <fullName evidence="3">Aryl-sulfate sulfotransferase</fullName>
    </submittedName>
</protein>
<feature type="transmembrane region" description="Helical" evidence="2">
    <location>
        <begin position="443"/>
        <end position="466"/>
    </location>
</feature>
<dbReference type="SUPFAM" id="SSF101898">
    <property type="entry name" value="NHL repeat"/>
    <property type="match status" value="1"/>
</dbReference>
<feature type="region of interest" description="Disordered" evidence="1">
    <location>
        <begin position="386"/>
        <end position="405"/>
    </location>
</feature>
<dbReference type="InterPro" id="IPR053143">
    <property type="entry name" value="Arylsulfate_ST"/>
</dbReference>
<dbReference type="AlphaFoldDB" id="A0ABD5Q1B0"/>
<dbReference type="Proteomes" id="UP001595945">
    <property type="component" value="Unassembled WGS sequence"/>
</dbReference>
<dbReference type="Gene3D" id="2.120.10.30">
    <property type="entry name" value="TolB, C-terminal domain"/>
    <property type="match status" value="1"/>
</dbReference>
<dbReference type="RefSeq" id="WP_254270185.1">
    <property type="nucleotide sequence ID" value="NZ_CP100401.1"/>
</dbReference>
<dbReference type="InterPro" id="IPR011042">
    <property type="entry name" value="6-blade_b-propeller_TolB-like"/>
</dbReference>